<dbReference type="InterPro" id="IPR002805">
    <property type="entry name" value="Nict_dMeBzImd_PRibTrfase_arc"/>
</dbReference>
<dbReference type="NCBIfam" id="TIGR00303">
    <property type="entry name" value="nicotinate mononucleotide-dependent phosphoribosyltransferase CobT"/>
    <property type="match status" value="1"/>
</dbReference>
<keyword evidence="3" id="KW-1185">Reference proteome</keyword>
<comment type="similarity">
    <text evidence="1">Belongs to the UPF0284 family.</text>
</comment>
<gene>
    <name evidence="2" type="ORF">ISF26_22080</name>
</gene>
<accession>A0ABY3PTK8</accession>
<evidence type="ECO:0000313" key="3">
    <source>
        <dbReference type="Proteomes" id="UP001054846"/>
    </source>
</evidence>
<reference evidence="2 3" key="1">
    <citation type="journal article" date="2021" name="Genome Biol. Evol.">
        <title>Complete Genome Sequencing of a Novel Gloeobacter Species from a Waterfall Cave in Mexico.</title>
        <authorList>
            <person name="Saw J.H."/>
            <person name="Cardona T."/>
            <person name="Montejano G."/>
        </authorList>
    </citation>
    <scope>NUCLEOTIDE SEQUENCE [LARGE SCALE GENOMIC DNA]</scope>
    <source>
        <strain evidence="2">MG652769</strain>
    </source>
</reference>
<dbReference type="PANTHER" id="PTHR38811">
    <property type="match status" value="1"/>
</dbReference>
<name>A0ABY3PTK8_9CYAN</name>
<dbReference type="InterPro" id="IPR036087">
    <property type="entry name" value="Nict_dMeBzImd_PRibTrfase_sf"/>
</dbReference>
<dbReference type="CDD" id="cd02439">
    <property type="entry name" value="DMB-PRT_CobT"/>
    <property type="match status" value="1"/>
</dbReference>
<dbReference type="SUPFAM" id="SSF52733">
    <property type="entry name" value="Nicotinate mononucleotide:5,6-dimethylbenzimidazole phosphoribosyltransferase (CobT)"/>
    <property type="match status" value="1"/>
</dbReference>
<protein>
    <recommendedName>
        <fullName evidence="1">UPF0284 protein ISF26_22080</fullName>
    </recommendedName>
</protein>
<proteinExistence type="inferred from homology"/>
<dbReference type="NCBIfam" id="NF003373">
    <property type="entry name" value="PRK04447.1-6"/>
    <property type="match status" value="1"/>
</dbReference>
<organism evidence="2 3">
    <name type="scientific">Gloeobacter morelensis MG652769</name>
    <dbReference type="NCBI Taxonomy" id="2781736"/>
    <lineage>
        <taxon>Bacteria</taxon>
        <taxon>Bacillati</taxon>
        <taxon>Cyanobacteriota</taxon>
        <taxon>Cyanophyceae</taxon>
        <taxon>Gloeobacterales</taxon>
        <taxon>Gloeobacteraceae</taxon>
        <taxon>Gloeobacter</taxon>
        <taxon>Gloeobacter morelensis</taxon>
    </lineage>
</organism>
<evidence type="ECO:0000256" key="1">
    <source>
        <dbReference type="HAMAP-Rule" id="MF_01086"/>
    </source>
</evidence>
<dbReference type="Gene3D" id="3.40.50.10210">
    <property type="match status" value="1"/>
</dbReference>
<dbReference type="HAMAP" id="MF_01086">
    <property type="entry name" value="UPF0284"/>
    <property type="match status" value="1"/>
</dbReference>
<sequence length="375" mass="38553">MGEGCRRPIGARILPMVIYCFDPERGRRWTERLMGIRPQFACVLGFTETALIAGISAAGLTPEARRFTALGDGEVLLTGYSKRLPSAPEGYPSPVVISRAVAELLGLPVRVFDAGLPETCEGAVHLGGSPARCLSTGRALAPDTVAHLFAQGLAWGERLADAGGYLAIGECVAGGTTTALAVLRALGHAADGLVSSSHPRCNHTQKGALVDLAIANAALPKDASALAILAALGDPAQPAIAGMAIAASRRVPVLLAGGTQMLAVAAVAERLAAEAGLGWRPEQIAVGTTRWVAADPTADAALLAARIGVVPLLAAALDFSHSRHSALQAYERGYVKEGVGAGGLAIAAELAGIDSERLLAAIDDWLDRWNLPAPV</sequence>
<dbReference type="InterPro" id="IPR003200">
    <property type="entry name" value="Nict_dMeBzImd_PRibTrfase"/>
</dbReference>
<dbReference type="Pfam" id="PF02277">
    <property type="entry name" value="DBI_PRT"/>
    <property type="match status" value="1"/>
</dbReference>
<dbReference type="RefSeq" id="WP_418887055.1">
    <property type="nucleotide sequence ID" value="NZ_CP063845.1"/>
</dbReference>
<dbReference type="EMBL" id="CP063845">
    <property type="protein sequence ID" value="UFP97093.1"/>
    <property type="molecule type" value="Genomic_DNA"/>
</dbReference>
<evidence type="ECO:0000313" key="2">
    <source>
        <dbReference type="EMBL" id="UFP97093.1"/>
    </source>
</evidence>
<dbReference type="Proteomes" id="UP001054846">
    <property type="component" value="Chromosome"/>
</dbReference>
<dbReference type="PANTHER" id="PTHR38811:SF1">
    <property type="entry name" value="UPF0284 PROTEIN SLL1500"/>
    <property type="match status" value="1"/>
</dbReference>